<dbReference type="Gene3D" id="3.30.1370.70">
    <property type="entry name" value="Scaffold protein Nfu/NifU, N-terminal domain"/>
    <property type="match status" value="1"/>
</dbReference>
<proteinExistence type="predicted"/>
<gene>
    <name evidence="2" type="ORF">G3M70_02660</name>
</gene>
<sequence length="90" mass="9627">MAAEVVVDTSPNENAMKYTVVGKQVIEKGHKTYSKTEEASDCPVAQALFGIEGVTSVFLMADFITVTKSPEAKWDGILEAAKNAIAEAYA</sequence>
<dbReference type="InterPro" id="IPR036498">
    <property type="entry name" value="Nfu/NifU_N_sf"/>
</dbReference>
<reference evidence="2 3" key="1">
    <citation type="submission" date="2020-02" db="EMBL/GenBank/DDBJ databases">
        <title>Genomic and physiological characterization of two novel Nitrospinaceae genera.</title>
        <authorList>
            <person name="Mueller A.J."/>
            <person name="Jung M.-Y."/>
            <person name="Strachan C.R."/>
            <person name="Herbold C.W."/>
            <person name="Kirkegaard R.H."/>
            <person name="Daims H."/>
        </authorList>
    </citation>
    <scope>NUCLEOTIDE SEQUENCE [LARGE SCALE GENOMIC DNA]</scope>
    <source>
        <strain evidence="2">EB</strain>
    </source>
</reference>
<dbReference type="KEGG" id="nli:G3M70_02660"/>
<accession>A0A7T0BU26</accession>
<name>A0A7T0BU26_9BACT</name>
<dbReference type="Proteomes" id="UP000594688">
    <property type="component" value="Chromosome"/>
</dbReference>
<dbReference type="SUPFAM" id="SSF110836">
    <property type="entry name" value="Hypothetical protein SAV1430"/>
    <property type="match status" value="1"/>
</dbReference>
<evidence type="ECO:0000313" key="3">
    <source>
        <dbReference type="Proteomes" id="UP000594688"/>
    </source>
</evidence>
<dbReference type="Pfam" id="PF08712">
    <property type="entry name" value="Nfu_N"/>
    <property type="match status" value="1"/>
</dbReference>
<evidence type="ECO:0000313" key="2">
    <source>
        <dbReference type="EMBL" id="QPJ60846.1"/>
    </source>
</evidence>
<organism evidence="2 3">
    <name type="scientific">Candidatus Nitronauta litoralis</name>
    <dbReference type="NCBI Taxonomy" id="2705533"/>
    <lineage>
        <taxon>Bacteria</taxon>
        <taxon>Pseudomonadati</taxon>
        <taxon>Nitrospinota/Tectimicrobiota group</taxon>
        <taxon>Nitrospinota</taxon>
        <taxon>Nitrospinia</taxon>
        <taxon>Nitrospinales</taxon>
        <taxon>Nitrospinaceae</taxon>
        <taxon>Candidatus Nitronauta</taxon>
    </lineage>
</organism>
<dbReference type="SMART" id="SM00932">
    <property type="entry name" value="Nfu_N"/>
    <property type="match status" value="1"/>
</dbReference>
<feature type="domain" description="Scaffold protein Nfu/NifU N-terminal" evidence="1">
    <location>
        <begin position="5"/>
        <end position="90"/>
    </location>
</feature>
<dbReference type="AlphaFoldDB" id="A0A7T0BU26"/>
<dbReference type="EMBL" id="CP048685">
    <property type="protein sequence ID" value="QPJ60846.1"/>
    <property type="molecule type" value="Genomic_DNA"/>
</dbReference>
<protein>
    <submittedName>
        <fullName evidence="2">Scaffolding protein</fullName>
    </submittedName>
</protein>
<evidence type="ECO:0000259" key="1">
    <source>
        <dbReference type="SMART" id="SM00932"/>
    </source>
</evidence>
<dbReference type="InterPro" id="IPR014824">
    <property type="entry name" value="Nfu/NifU_N"/>
</dbReference>